<dbReference type="AlphaFoldDB" id="A0AAV4T647"/>
<comment type="caution">
    <text evidence="2">The sequence shown here is derived from an EMBL/GenBank/DDBJ whole genome shotgun (WGS) entry which is preliminary data.</text>
</comment>
<sequence length="123" mass="13480">MTPCVKRLSSMTRRPGEVFRVSFNWAVTPPKKSSQKRPSLISRTASLEPNFTSTAWKEGRVLHLPAKPTLASASAIIIIKAREKPMAENDISGLGRSTQSTTFETHSGIATELRSKRGVATLE</sequence>
<organism evidence="2 3">
    <name type="scientific">Caerostris extrusa</name>
    <name type="common">Bark spider</name>
    <name type="synonym">Caerostris bankana</name>
    <dbReference type="NCBI Taxonomy" id="172846"/>
    <lineage>
        <taxon>Eukaryota</taxon>
        <taxon>Metazoa</taxon>
        <taxon>Ecdysozoa</taxon>
        <taxon>Arthropoda</taxon>
        <taxon>Chelicerata</taxon>
        <taxon>Arachnida</taxon>
        <taxon>Araneae</taxon>
        <taxon>Araneomorphae</taxon>
        <taxon>Entelegynae</taxon>
        <taxon>Araneoidea</taxon>
        <taxon>Araneidae</taxon>
        <taxon>Caerostris</taxon>
    </lineage>
</organism>
<evidence type="ECO:0000256" key="1">
    <source>
        <dbReference type="SAM" id="MobiDB-lite"/>
    </source>
</evidence>
<keyword evidence="3" id="KW-1185">Reference proteome</keyword>
<feature type="region of interest" description="Disordered" evidence="1">
    <location>
        <begin position="90"/>
        <end position="123"/>
    </location>
</feature>
<dbReference type="EMBL" id="BPLR01010809">
    <property type="protein sequence ID" value="GIY42158.1"/>
    <property type="molecule type" value="Genomic_DNA"/>
</dbReference>
<reference evidence="2 3" key="1">
    <citation type="submission" date="2021-06" db="EMBL/GenBank/DDBJ databases">
        <title>Caerostris extrusa draft genome.</title>
        <authorList>
            <person name="Kono N."/>
            <person name="Arakawa K."/>
        </authorList>
    </citation>
    <scope>NUCLEOTIDE SEQUENCE [LARGE SCALE GENOMIC DNA]</scope>
</reference>
<accession>A0AAV4T647</accession>
<evidence type="ECO:0000313" key="3">
    <source>
        <dbReference type="Proteomes" id="UP001054945"/>
    </source>
</evidence>
<dbReference type="Proteomes" id="UP001054945">
    <property type="component" value="Unassembled WGS sequence"/>
</dbReference>
<gene>
    <name evidence="2" type="ORF">CEXT_742781</name>
</gene>
<name>A0AAV4T647_CAEEX</name>
<evidence type="ECO:0000313" key="2">
    <source>
        <dbReference type="EMBL" id="GIY42158.1"/>
    </source>
</evidence>
<feature type="compositionally biased region" description="Polar residues" evidence="1">
    <location>
        <begin position="95"/>
        <end position="105"/>
    </location>
</feature>
<proteinExistence type="predicted"/>
<protein>
    <submittedName>
        <fullName evidence="2">Uncharacterized protein</fullName>
    </submittedName>
</protein>